<comment type="caution">
    <text evidence="1">The sequence shown here is derived from an EMBL/GenBank/DDBJ whole genome shotgun (WGS) entry which is preliminary data.</text>
</comment>
<evidence type="ECO:0000313" key="2">
    <source>
        <dbReference type="Proteomes" id="UP000607653"/>
    </source>
</evidence>
<name>A0A822ZE02_NELNU</name>
<keyword evidence="2" id="KW-1185">Reference proteome</keyword>
<proteinExistence type="predicted"/>
<organism evidence="1 2">
    <name type="scientific">Nelumbo nucifera</name>
    <name type="common">Sacred lotus</name>
    <dbReference type="NCBI Taxonomy" id="4432"/>
    <lineage>
        <taxon>Eukaryota</taxon>
        <taxon>Viridiplantae</taxon>
        <taxon>Streptophyta</taxon>
        <taxon>Embryophyta</taxon>
        <taxon>Tracheophyta</taxon>
        <taxon>Spermatophyta</taxon>
        <taxon>Magnoliopsida</taxon>
        <taxon>Proteales</taxon>
        <taxon>Nelumbonaceae</taxon>
        <taxon>Nelumbo</taxon>
    </lineage>
</organism>
<dbReference type="AlphaFoldDB" id="A0A822ZE02"/>
<sequence length="57" mass="6922">MSTISNKVSCRRDDHHSFSNINLHSHLAYHLQFSKPHPLGRLKDFYRTARRHRLKYF</sequence>
<accession>A0A822ZE02</accession>
<reference evidence="1 2" key="1">
    <citation type="journal article" date="2020" name="Mol. Biol. Evol.">
        <title>Distinct Expression and Methylation Patterns for Genes with Different Fates following a Single Whole-Genome Duplication in Flowering Plants.</title>
        <authorList>
            <person name="Shi T."/>
            <person name="Rahmani R.S."/>
            <person name="Gugger P.F."/>
            <person name="Wang M."/>
            <person name="Li H."/>
            <person name="Zhang Y."/>
            <person name="Li Z."/>
            <person name="Wang Q."/>
            <person name="Van de Peer Y."/>
            <person name="Marchal K."/>
            <person name="Chen J."/>
        </authorList>
    </citation>
    <scope>NUCLEOTIDE SEQUENCE [LARGE SCALE GENOMIC DNA]</scope>
    <source>
        <tissue evidence="1">Leaf</tissue>
    </source>
</reference>
<evidence type="ECO:0000313" key="1">
    <source>
        <dbReference type="EMBL" id="DAD43117.1"/>
    </source>
</evidence>
<gene>
    <name evidence="1" type="ORF">HUJ06_001347</name>
</gene>
<dbReference type="Proteomes" id="UP000607653">
    <property type="component" value="Unassembled WGS sequence"/>
</dbReference>
<protein>
    <submittedName>
        <fullName evidence="1">Uncharacterized protein</fullName>
    </submittedName>
</protein>
<dbReference type="EMBL" id="DUZY01000006">
    <property type="protein sequence ID" value="DAD43117.1"/>
    <property type="molecule type" value="Genomic_DNA"/>
</dbReference>